<feature type="transmembrane region" description="Helical" evidence="1">
    <location>
        <begin position="275"/>
        <end position="291"/>
    </location>
</feature>
<dbReference type="Proteomes" id="UP000199513">
    <property type="component" value="Unassembled WGS sequence"/>
</dbReference>
<feature type="transmembrane region" description="Helical" evidence="1">
    <location>
        <begin position="212"/>
        <end position="232"/>
    </location>
</feature>
<feature type="domain" description="DUF2157" evidence="2">
    <location>
        <begin position="28"/>
        <end position="168"/>
    </location>
</feature>
<dbReference type="RefSeq" id="WP_091548763.1">
    <property type="nucleotide sequence ID" value="NZ_FONY01000037.1"/>
</dbReference>
<dbReference type="InterPro" id="IPR018677">
    <property type="entry name" value="DUF2157"/>
</dbReference>
<evidence type="ECO:0000256" key="1">
    <source>
        <dbReference type="SAM" id="Phobius"/>
    </source>
</evidence>
<keyword evidence="4" id="KW-1185">Reference proteome</keyword>
<evidence type="ECO:0000313" key="3">
    <source>
        <dbReference type="EMBL" id="SFF45986.1"/>
    </source>
</evidence>
<dbReference type="Pfam" id="PF09925">
    <property type="entry name" value="DUF2157"/>
    <property type="match status" value="1"/>
</dbReference>
<feature type="transmembrane region" description="Helical" evidence="1">
    <location>
        <begin position="150"/>
        <end position="180"/>
    </location>
</feature>
<feature type="transmembrane region" description="Helical" evidence="1">
    <location>
        <begin position="116"/>
        <end position="138"/>
    </location>
</feature>
<dbReference type="AlphaFoldDB" id="A0A1I2IZ77"/>
<name>A0A1I2IZ77_9BACT</name>
<organism evidence="3 4">
    <name type="scientific">Thermoflexibacter ruber</name>
    <dbReference type="NCBI Taxonomy" id="1003"/>
    <lineage>
        <taxon>Bacteria</taxon>
        <taxon>Pseudomonadati</taxon>
        <taxon>Bacteroidota</taxon>
        <taxon>Cytophagia</taxon>
        <taxon>Cytophagales</taxon>
        <taxon>Thermoflexibacteraceae</taxon>
        <taxon>Thermoflexibacter</taxon>
    </lineage>
</organism>
<gene>
    <name evidence="3" type="ORF">SAMN04488541_10378</name>
</gene>
<protein>
    <submittedName>
        <fullName evidence="3">Predicted membrane protein</fullName>
    </submittedName>
</protein>
<dbReference type="STRING" id="1003.SAMN04488541_10378"/>
<feature type="transmembrane region" description="Helical" evidence="1">
    <location>
        <begin position="303"/>
        <end position="324"/>
    </location>
</feature>
<sequence length="441" mass="51705">MYNFSQTYIPMWSHLKGSDRFKEEIDWWQKQGWISPEQANLFIDSYELNQAPPWYKQSGVWIKAVSILIVVMGIFLLISANWQNLPMPMQVLAGLLPLGIAYGLAIWHYQKNNINGAHLSMIFASLMLGANIALQAQIFHISAYFPDGILWWIIGTMPVIFFFRSTFLAIVFQALFLMWLFFQNEYFQFSLWSPILLIAFAYFVYRHPHWLDLLFMLGSFYMFLVNLIIAVEEKRLERIYDFELMPLFFGAYILLFLTIFNFVKQDYSGRFAGSLQTALLTVLVFFFYIFTFKDATEAIVREIATKGVPASFYAMIIIAVVLYWQQPKQAKMNVAFGIIALVFIPALLLSLVKVSDTQVYTDILFMLMNVLFFAYCVWKIYYGIKQKEKGDFMRGIFYLLVWLIGRYIILFEDYLTTSIIFILAGVGLYYLNNYWNKRIAH</sequence>
<feature type="transmembrane region" description="Helical" evidence="1">
    <location>
        <begin position="60"/>
        <end position="79"/>
    </location>
</feature>
<proteinExistence type="predicted"/>
<reference evidence="3 4" key="1">
    <citation type="submission" date="2016-10" db="EMBL/GenBank/DDBJ databases">
        <authorList>
            <person name="de Groot N.N."/>
        </authorList>
    </citation>
    <scope>NUCLEOTIDE SEQUENCE [LARGE SCALE GENOMIC DNA]</scope>
    <source>
        <strain>GEY</strain>
        <strain evidence="4">DSM 9560</strain>
    </source>
</reference>
<feature type="transmembrane region" description="Helical" evidence="1">
    <location>
        <begin position="415"/>
        <end position="431"/>
    </location>
</feature>
<keyword evidence="1" id="KW-0812">Transmembrane</keyword>
<evidence type="ECO:0000259" key="2">
    <source>
        <dbReference type="Pfam" id="PF09925"/>
    </source>
</evidence>
<feature type="transmembrane region" description="Helical" evidence="1">
    <location>
        <begin position="244"/>
        <end position="263"/>
    </location>
</feature>
<feature type="transmembrane region" description="Helical" evidence="1">
    <location>
        <begin position="186"/>
        <end position="205"/>
    </location>
</feature>
<keyword evidence="1" id="KW-1133">Transmembrane helix</keyword>
<keyword evidence="1" id="KW-0472">Membrane</keyword>
<dbReference type="OrthoDB" id="642680at2"/>
<evidence type="ECO:0000313" key="4">
    <source>
        <dbReference type="Proteomes" id="UP000199513"/>
    </source>
</evidence>
<dbReference type="EMBL" id="FONY01000037">
    <property type="protein sequence ID" value="SFF45986.1"/>
    <property type="molecule type" value="Genomic_DNA"/>
</dbReference>
<accession>A0A1I2IZ77</accession>
<feature type="transmembrane region" description="Helical" evidence="1">
    <location>
        <begin position="363"/>
        <end position="380"/>
    </location>
</feature>
<feature type="transmembrane region" description="Helical" evidence="1">
    <location>
        <begin position="91"/>
        <end position="110"/>
    </location>
</feature>
<feature type="transmembrane region" description="Helical" evidence="1">
    <location>
        <begin position="333"/>
        <end position="351"/>
    </location>
</feature>
<feature type="transmembrane region" description="Helical" evidence="1">
    <location>
        <begin position="392"/>
        <end position="409"/>
    </location>
</feature>